<sequence length="294" mass="33707">MIASNNNIYSKPLKTTIGVKQGRALSPKLFSIYIEMLIKNVENTKAGLKIGNLTVDIILYADDIIIMSNSRNGIQDQLNIIAKYGIENHIKYDPSKTVYMAFNSQISKASKDRIIDSLTFPLTLDGETITRVDAMRYLGDEINTRLDHKNQWSKIKKLAVSSIMRLQTIGLLTNQMHPYVKSQLYKSYVRPVLLYGIENHVLTKTFTNEIKRFEGNMVKRMMSIPTRCRTTSLFLALNVSLPEFNLIKLKSDFYIRVIENKYTRDLMIELSKLPLNHDFLSELLQLTSEVTDDG</sequence>
<dbReference type="AlphaFoldDB" id="A0A3M7SZ85"/>
<accession>A0A3M7SZ85</accession>
<feature type="domain" description="Reverse transcriptase" evidence="1">
    <location>
        <begin position="1"/>
        <end position="142"/>
    </location>
</feature>
<dbReference type="PANTHER" id="PTHR47027">
    <property type="entry name" value="REVERSE TRANSCRIPTASE DOMAIN-CONTAINING PROTEIN"/>
    <property type="match status" value="1"/>
</dbReference>
<gene>
    <name evidence="2" type="ORF">BpHYR1_044492</name>
</gene>
<dbReference type="PANTHER" id="PTHR47027:SF20">
    <property type="entry name" value="REVERSE TRANSCRIPTASE-LIKE PROTEIN WITH RNA-DIRECTED DNA POLYMERASE DOMAIN"/>
    <property type="match status" value="1"/>
</dbReference>
<name>A0A3M7SZ85_BRAPC</name>
<keyword evidence="2" id="KW-0808">Transferase</keyword>
<proteinExistence type="predicted"/>
<reference evidence="2 3" key="1">
    <citation type="journal article" date="2018" name="Sci. Rep.">
        <title>Genomic signatures of local adaptation to the degree of environmental predictability in rotifers.</title>
        <authorList>
            <person name="Franch-Gras L."/>
            <person name="Hahn C."/>
            <person name="Garcia-Roger E.M."/>
            <person name="Carmona M.J."/>
            <person name="Serra M."/>
            <person name="Gomez A."/>
        </authorList>
    </citation>
    <scope>NUCLEOTIDE SEQUENCE [LARGE SCALE GENOMIC DNA]</scope>
    <source>
        <strain evidence="2">HYR1</strain>
    </source>
</reference>
<dbReference type="InterPro" id="IPR043502">
    <property type="entry name" value="DNA/RNA_pol_sf"/>
</dbReference>
<evidence type="ECO:0000313" key="3">
    <source>
        <dbReference type="Proteomes" id="UP000276133"/>
    </source>
</evidence>
<comment type="caution">
    <text evidence="2">The sequence shown here is derived from an EMBL/GenBank/DDBJ whole genome shotgun (WGS) entry which is preliminary data.</text>
</comment>
<dbReference type="STRING" id="10195.A0A3M7SZ85"/>
<keyword evidence="3" id="KW-1185">Reference proteome</keyword>
<dbReference type="InterPro" id="IPR000477">
    <property type="entry name" value="RT_dom"/>
</dbReference>
<dbReference type="SUPFAM" id="SSF56672">
    <property type="entry name" value="DNA/RNA polymerases"/>
    <property type="match status" value="1"/>
</dbReference>
<dbReference type="EMBL" id="REGN01000564">
    <property type="protein sequence ID" value="RNA40969.1"/>
    <property type="molecule type" value="Genomic_DNA"/>
</dbReference>
<organism evidence="2 3">
    <name type="scientific">Brachionus plicatilis</name>
    <name type="common">Marine rotifer</name>
    <name type="synonym">Brachionus muelleri</name>
    <dbReference type="NCBI Taxonomy" id="10195"/>
    <lineage>
        <taxon>Eukaryota</taxon>
        <taxon>Metazoa</taxon>
        <taxon>Spiralia</taxon>
        <taxon>Gnathifera</taxon>
        <taxon>Rotifera</taxon>
        <taxon>Eurotatoria</taxon>
        <taxon>Monogononta</taxon>
        <taxon>Pseudotrocha</taxon>
        <taxon>Ploima</taxon>
        <taxon>Brachionidae</taxon>
        <taxon>Brachionus</taxon>
    </lineage>
</organism>
<dbReference type="Proteomes" id="UP000276133">
    <property type="component" value="Unassembled WGS sequence"/>
</dbReference>
<keyword evidence="2" id="KW-0548">Nucleotidyltransferase</keyword>
<evidence type="ECO:0000259" key="1">
    <source>
        <dbReference type="PROSITE" id="PS50878"/>
    </source>
</evidence>
<dbReference type="Pfam" id="PF00078">
    <property type="entry name" value="RVT_1"/>
    <property type="match status" value="1"/>
</dbReference>
<evidence type="ECO:0000313" key="2">
    <source>
        <dbReference type="EMBL" id="RNA40969.1"/>
    </source>
</evidence>
<protein>
    <submittedName>
        <fullName evidence="2">RNA-directed DNA polymerase from mobile element jockey-like</fullName>
    </submittedName>
</protein>
<keyword evidence="2" id="KW-0695">RNA-directed DNA polymerase</keyword>
<dbReference type="PROSITE" id="PS50878">
    <property type="entry name" value="RT_POL"/>
    <property type="match status" value="1"/>
</dbReference>
<dbReference type="GO" id="GO:0003964">
    <property type="term" value="F:RNA-directed DNA polymerase activity"/>
    <property type="evidence" value="ECO:0007669"/>
    <property type="project" value="UniProtKB-KW"/>
</dbReference>
<dbReference type="OrthoDB" id="10014409at2759"/>